<evidence type="ECO:0000313" key="9">
    <source>
        <dbReference type="Proteomes" id="UP001194468"/>
    </source>
</evidence>
<evidence type="ECO:0000256" key="4">
    <source>
        <dbReference type="ARBA" id="ARBA00022525"/>
    </source>
</evidence>
<dbReference type="GO" id="GO:0009277">
    <property type="term" value="C:fungal-type cell wall"/>
    <property type="evidence" value="ECO:0007669"/>
    <property type="project" value="InterPro"/>
</dbReference>
<evidence type="ECO:0000256" key="1">
    <source>
        <dbReference type="ARBA" id="ARBA00004191"/>
    </source>
</evidence>
<dbReference type="CDD" id="cd23507">
    <property type="entry name" value="hydrophobin_I"/>
    <property type="match status" value="1"/>
</dbReference>
<dbReference type="InterPro" id="IPR001338">
    <property type="entry name" value="Class_I_Hydrophobin"/>
</dbReference>
<evidence type="ECO:0000256" key="3">
    <source>
        <dbReference type="ARBA" id="ARBA00022512"/>
    </source>
</evidence>
<dbReference type="GO" id="GO:0005199">
    <property type="term" value="F:structural constituent of cell wall"/>
    <property type="evidence" value="ECO:0007669"/>
    <property type="project" value="InterPro"/>
</dbReference>
<proteinExistence type="inferred from homology"/>
<dbReference type="EMBL" id="WHUW01000257">
    <property type="protein sequence ID" value="KAF8416420.1"/>
    <property type="molecule type" value="Genomic_DNA"/>
</dbReference>
<comment type="caution">
    <text evidence="8">The sequence shown here is derived from an EMBL/GenBank/DDBJ whole genome shotgun (WGS) entry which is preliminary data.</text>
</comment>
<comment type="subcellular location">
    <subcellularLocation>
        <location evidence="1 7">Secreted</location>
        <location evidence="1 7">Cell wall</location>
    </subcellularLocation>
</comment>
<comment type="similarity">
    <text evidence="2 7">Belongs to the fungal hydrophobin family.</text>
</comment>
<evidence type="ECO:0000313" key="8">
    <source>
        <dbReference type="EMBL" id="KAF8416420.1"/>
    </source>
</evidence>
<reference evidence="8" key="2">
    <citation type="journal article" date="2020" name="Nat. Commun.">
        <title>Large-scale genome sequencing of mycorrhizal fungi provides insights into the early evolution of symbiotic traits.</title>
        <authorList>
            <person name="Miyauchi S."/>
            <person name="Kiss E."/>
            <person name="Kuo A."/>
            <person name="Drula E."/>
            <person name="Kohler A."/>
            <person name="Sanchez-Garcia M."/>
            <person name="Morin E."/>
            <person name="Andreopoulos B."/>
            <person name="Barry K.W."/>
            <person name="Bonito G."/>
            <person name="Buee M."/>
            <person name="Carver A."/>
            <person name="Chen C."/>
            <person name="Cichocki N."/>
            <person name="Clum A."/>
            <person name="Culley D."/>
            <person name="Crous P.W."/>
            <person name="Fauchery L."/>
            <person name="Girlanda M."/>
            <person name="Hayes R.D."/>
            <person name="Keri Z."/>
            <person name="LaButti K."/>
            <person name="Lipzen A."/>
            <person name="Lombard V."/>
            <person name="Magnuson J."/>
            <person name="Maillard F."/>
            <person name="Murat C."/>
            <person name="Nolan M."/>
            <person name="Ohm R.A."/>
            <person name="Pangilinan J."/>
            <person name="Pereira M.F."/>
            <person name="Perotto S."/>
            <person name="Peter M."/>
            <person name="Pfister S."/>
            <person name="Riley R."/>
            <person name="Sitrit Y."/>
            <person name="Stielow J.B."/>
            <person name="Szollosi G."/>
            <person name="Zifcakova L."/>
            <person name="Stursova M."/>
            <person name="Spatafora J.W."/>
            <person name="Tedersoo L."/>
            <person name="Vaario L.M."/>
            <person name="Yamada A."/>
            <person name="Yan M."/>
            <person name="Wang P."/>
            <person name="Xu J."/>
            <person name="Bruns T."/>
            <person name="Baldrian P."/>
            <person name="Vilgalys R."/>
            <person name="Dunand C."/>
            <person name="Henrissat B."/>
            <person name="Grigoriev I.V."/>
            <person name="Hibbett D."/>
            <person name="Nagy L.G."/>
            <person name="Martin F.M."/>
        </authorList>
    </citation>
    <scope>NUCLEOTIDE SEQUENCE</scope>
    <source>
        <strain evidence="8">BED1</strain>
    </source>
</reference>
<feature type="chain" id="PRO_5041775694" description="Hydrophobin" evidence="7">
    <location>
        <begin position="21"/>
        <end position="116"/>
    </location>
</feature>
<keyword evidence="3 7" id="KW-0134">Cell wall</keyword>
<dbReference type="SMART" id="SM00075">
    <property type="entry name" value="HYDRO"/>
    <property type="match status" value="1"/>
</dbReference>
<evidence type="ECO:0000256" key="5">
    <source>
        <dbReference type="ARBA" id="ARBA00022729"/>
    </source>
</evidence>
<keyword evidence="4 7" id="KW-0964">Secreted</keyword>
<dbReference type="AlphaFoldDB" id="A0AAD4BBY8"/>
<dbReference type="Pfam" id="PF01185">
    <property type="entry name" value="Hydrophobin"/>
    <property type="match status" value="1"/>
</dbReference>
<keyword evidence="6 7" id="KW-1015">Disulfide bond</keyword>
<organism evidence="8 9">
    <name type="scientific">Boletus edulis BED1</name>
    <dbReference type="NCBI Taxonomy" id="1328754"/>
    <lineage>
        <taxon>Eukaryota</taxon>
        <taxon>Fungi</taxon>
        <taxon>Dikarya</taxon>
        <taxon>Basidiomycota</taxon>
        <taxon>Agaricomycotina</taxon>
        <taxon>Agaricomycetes</taxon>
        <taxon>Agaricomycetidae</taxon>
        <taxon>Boletales</taxon>
        <taxon>Boletineae</taxon>
        <taxon>Boletaceae</taxon>
        <taxon>Boletoideae</taxon>
        <taxon>Boletus</taxon>
    </lineage>
</organism>
<sequence>MFARFVTIAPLAALAAVVAAAPNALEARTGGSTCNSGSVYCCNQKFDNTSDFGGGLLGLLGLLNGIGVNAGIACTPITIIGALSNGAQCTQQTACCSNVNQNGLVNIACTPIAIPV</sequence>
<evidence type="ECO:0000256" key="6">
    <source>
        <dbReference type="ARBA" id="ARBA00023157"/>
    </source>
</evidence>
<reference evidence="8" key="1">
    <citation type="submission" date="2019-10" db="EMBL/GenBank/DDBJ databases">
        <authorList>
            <consortium name="DOE Joint Genome Institute"/>
            <person name="Kuo A."/>
            <person name="Miyauchi S."/>
            <person name="Kiss E."/>
            <person name="Drula E."/>
            <person name="Kohler A."/>
            <person name="Sanchez-Garcia M."/>
            <person name="Andreopoulos B."/>
            <person name="Barry K.W."/>
            <person name="Bonito G."/>
            <person name="Buee M."/>
            <person name="Carver A."/>
            <person name="Chen C."/>
            <person name="Cichocki N."/>
            <person name="Clum A."/>
            <person name="Culley D."/>
            <person name="Crous P.W."/>
            <person name="Fauchery L."/>
            <person name="Girlanda M."/>
            <person name="Hayes R."/>
            <person name="Keri Z."/>
            <person name="LaButti K."/>
            <person name="Lipzen A."/>
            <person name="Lombard V."/>
            <person name="Magnuson J."/>
            <person name="Maillard F."/>
            <person name="Morin E."/>
            <person name="Murat C."/>
            <person name="Nolan M."/>
            <person name="Ohm R."/>
            <person name="Pangilinan J."/>
            <person name="Pereira M."/>
            <person name="Perotto S."/>
            <person name="Peter M."/>
            <person name="Riley R."/>
            <person name="Sitrit Y."/>
            <person name="Stielow B."/>
            <person name="Szollosi G."/>
            <person name="Zifcakova L."/>
            <person name="Stursova M."/>
            <person name="Spatafora J.W."/>
            <person name="Tedersoo L."/>
            <person name="Vaario L.-M."/>
            <person name="Yamada A."/>
            <person name="Yan M."/>
            <person name="Wang P."/>
            <person name="Xu J."/>
            <person name="Bruns T."/>
            <person name="Baldrian P."/>
            <person name="Vilgalys R."/>
            <person name="Henrissat B."/>
            <person name="Grigoriev I.V."/>
            <person name="Hibbett D."/>
            <person name="Nagy L.G."/>
            <person name="Martin F.M."/>
        </authorList>
    </citation>
    <scope>NUCLEOTIDE SEQUENCE</scope>
    <source>
        <strain evidence="8">BED1</strain>
    </source>
</reference>
<gene>
    <name evidence="8" type="ORF">L210DRAFT_3511787</name>
</gene>
<feature type="signal peptide" evidence="7">
    <location>
        <begin position="1"/>
        <end position="20"/>
    </location>
</feature>
<accession>A0AAD4BBY8</accession>
<keyword evidence="5 7" id="KW-0732">Signal</keyword>
<dbReference type="PROSITE" id="PS00956">
    <property type="entry name" value="HYDROPHOBIN"/>
    <property type="match status" value="1"/>
</dbReference>
<name>A0AAD4BBY8_BOLED</name>
<evidence type="ECO:0000256" key="7">
    <source>
        <dbReference type="RuleBase" id="RU365009"/>
    </source>
</evidence>
<evidence type="ECO:0000256" key="2">
    <source>
        <dbReference type="ARBA" id="ARBA00010446"/>
    </source>
</evidence>
<dbReference type="InterPro" id="IPR019778">
    <property type="entry name" value="Class_I_Hydrophobin_CS"/>
</dbReference>
<protein>
    <recommendedName>
        <fullName evidence="7">Hydrophobin</fullName>
    </recommendedName>
</protein>
<dbReference type="Proteomes" id="UP001194468">
    <property type="component" value="Unassembled WGS sequence"/>
</dbReference>
<keyword evidence="9" id="KW-1185">Reference proteome</keyword>